<feature type="transmembrane region" description="Helical" evidence="5">
    <location>
        <begin position="252"/>
        <end position="277"/>
    </location>
</feature>
<dbReference type="InterPro" id="IPR052524">
    <property type="entry name" value="MFS_Cyanate_Porter"/>
</dbReference>
<dbReference type="GO" id="GO:0022857">
    <property type="term" value="F:transmembrane transporter activity"/>
    <property type="evidence" value="ECO:0007669"/>
    <property type="project" value="InterPro"/>
</dbReference>
<feature type="transmembrane region" description="Helical" evidence="5">
    <location>
        <begin position="48"/>
        <end position="70"/>
    </location>
</feature>
<organism evidence="7 8">
    <name type="scientific">Amnibacterium flavum</name>
    <dbReference type="NCBI Taxonomy" id="2173173"/>
    <lineage>
        <taxon>Bacteria</taxon>
        <taxon>Bacillati</taxon>
        <taxon>Actinomycetota</taxon>
        <taxon>Actinomycetes</taxon>
        <taxon>Micrococcales</taxon>
        <taxon>Microbacteriaceae</taxon>
        <taxon>Amnibacterium</taxon>
    </lineage>
</organism>
<dbReference type="Proteomes" id="UP000244893">
    <property type="component" value="Unassembled WGS sequence"/>
</dbReference>
<evidence type="ECO:0000313" key="8">
    <source>
        <dbReference type="Proteomes" id="UP000244893"/>
    </source>
</evidence>
<dbReference type="OrthoDB" id="5317164at2"/>
<dbReference type="AlphaFoldDB" id="A0A2V1HRN7"/>
<evidence type="ECO:0000256" key="4">
    <source>
        <dbReference type="ARBA" id="ARBA00023136"/>
    </source>
</evidence>
<keyword evidence="2 5" id="KW-0812">Transmembrane</keyword>
<dbReference type="InterPro" id="IPR020846">
    <property type="entry name" value="MFS_dom"/>
</dbReference>
<protein>
    <submittedName>
        <fullName evidence="7">MFS transporter</fullName>
    </submittedName>
</protein>
<sequence>MTETDPARLAGGRLLALAGIILAALGLRTAVAVVSPIADQIAVDIPFGSIGLGLLGMLPPVAFAIFALLTPAIVHRLGLERTMVFAIIASIAGHLLRAVAPEFGTLVAGSIIVLIGTGVGNVLMPPLVRRYFPTRIGLLTTVVTTLMSVSTAVPSLLAAPIASAAGWRLALGVWASIGVTALVPWIALAVRQHRSGDDESLGEAEPTLLTSLRKSPTAWSLAAVMATSSFGAYAAFAWLPQILAERTTLDPVAAGALLSLYGLAGFPASLVVPILAARLRNVGVLIYTGVGFFVAGYLGLLLAPQTATWLWVLLAGLGPMLFPVALALIGLRSRTHSGSVALSGFVQGVGYTIGSLGPLLVGLLHEASGGYTVPLIGMLVLSLPAIIAGFRLRGPRYVEDEIAAADARA</sequence>
<feature type="transmembrane region" description="Helical" evidence="5">
    <location>
        <begin position="284"/>
        <end position="303"/>
    </location>
</feature>
<gene>
    <name evidence="7" type="ORF">DDQ50_15110</name>
</gene>
<feature type="transmembrane region" description="Helical" evidence="5">
    <location>
        <begin position="136"/>
        <end position="157"/>
    </location>
</feature>
<feature type="transmembrane region" description="Helical" evidence="5">
    <location>
        <begin position="82"/>
        <end position="100"/>
    </location>
</feature>
<keyword evidence="3 5" id="KW-1133">Transmembrane helix</keyword>
<evidence type="ECO:0000256" key="2">
    <source>
        <dbReference type="ARBA" id="ARBA00022692"/>
    </source>
</evidence>
<feature type="transmembrane region" description="Helical" evidence="5">
    <location>
        <begin position="218"/>
        <end position="240"/>
    </location>
</feature>
<feature type="transmembrane region" description="Helical" evidence="5">
    <location>
        <begin position="169"/>
        <end position="190"/>
    </location>
</feature>
<dbReference type="Gene3D" id="1.20.1250.20">
    <property type="entry name" value="MFS general substrate transporter like domains"/>
    <property type="match status" value="2"/>
</dbReference>
<feature type="transmembrane region" description="Helical" evidence="5">
    <location>
        <begin position="371"/>
        <end position="390"/>
    </location>
</feature>
<keyword evidence="4 5" id="KW-0472">Membrane</keyword>
<evidence type="ECO:0000256" key="3">
    <source>
        <dbReference type="ARBA" id="ARBA00022989"/>
    </source>
</evidence>
<reference evidence="7 8" key="1">
    <citation type="submission" date="2018-05" db="EMBL/GenBank/DDBJ databases">
        <title>Amnibacterium sp. M8JJ-5, whole genome shotgun sequence.</title>
        <authorList>
            <person name="Tuo L."/>
        </authorList>
    </citation>
    <scope>NUCLEOTIDE SEQUENCE [LARGE SCALE GENOMIC DNA]</scope>
    <source>
        <strain evidence="7 8">M8JJ-5</strain>
    </source>
</reference>
<evidence type="ECO:0000256" key="1">
    <source>
        <dbReference type="ARBA" id="ARBA00004651"/>
    </source>
</evidence>
<dbReference type="GO" id="GO:0005886">
    <property type="term" value="C:plasma membrane"/>
    <property type="evidence" value="ECO:0007669"/>
    <property type="project" value="UniProtKB-SubCell"/>
</dbReference>
<keyword evidence="8" id="KW-1185">Reference proteome</keyword>
<dbReference type="PROSITE" id="PS50850">
    <property type="entry name" value="MFS"/>
    <property type="match status" value="1"/>
</dbReference>
<feature type="transmembrane region" description="Helical" evidence="5">
    <location>
        <begin position="106"/>
        <end position="124"/>
    </location>
</feature>
<evidence type="ECO:0000256" key="5">
    <source>
        <dbReference type="SAM" id="Phobius"/>
    </source>
</evidence>
<name>A0A2V1HRN7_9MICO</name>
<comment type="subcellular location">
    <subcellularLocation>
        <location evidence="1">Cell membrane</location>
        <topology evidence="1">Multi-pass membrane protein</topology>
    </subcellularLocation>
</comment>
<accession>A0A2V1HRN7</accession>
<feature type="domain" description="Major facilitator superfamily (MFS) profile" evidence="6">
    <location>
        <begin position="12"/>
        <end position="396"/>
    </location>
</feature>
<proteinExistence type="predicted"/>
<dbReference type="PANTHER" id="PTHR23523">
    <property type="match status" value="1"/>
</dbReference>
<dbReference type="Pfam" id="PF07690">
    <property type="entry name" value="MFS_1"/>
    <property type="match status" value="1"/>
</dbReference>
<feature type="transmembrane region" description="Helical" evidence="5">
    <location>
        <begin position="309"/>
        <end position="329"/>
    </location>
</feature>
<dbReference type="InterPro" id="IPR011701">
    <property type="entry name" value="MFS"/>
</dbReference>
<dbReference type="SUPFAM" id="SSF103473">
    <property type="entry name" value="MFS general substrate transporter"/>
    <property type="match status" value="1"/>
</dbReference>
<evidence type="ECO:0000313" key="7">
    <source>
        <dbReference type="EMBL" id="PVZ93630.1"/>
    </source>
</evidence>
<comment type="caution">
    <text evidence="7">The sequence shown here is derived from an EMBL/GenBank/DDBJ whole genome shotgun (WGS) entry which is preliminary data.</text>
</comment>
<feature type="transmembrane region" description="Helical" evidence="5">
    <location>
        <begin position="341"/>
        <end position="365"/>
    </location>
</feature>
<dbReference type="PANTHER" id="PTHR23523:SF2">
    <property type="entry name" value="2-NITROIMIDAZOLE TRANSPORTER"/>
    <property type="match status" value="1"/>
</dbReference>
<dbReference type="InterPro" id="IPR036259">
    <property type="entry name" value="MFS_trans_sf"/>
</dbReference>
<dbReference type="EMBL" id="QEOP01000003">
    <property type="protein sequence ID" value="PVZ93630.1"/>
    <property type="molecule type" value="Genomic_DNA"/>
</dbReference>
<evidence type="ECO:0000259" key="6">
    <source>
        <dbReference type="PROSITE" id="PS50850"/>
    </source>
</evidence>
<dbReference type="RefSeq" id="WP_116757614.1">
    <property type="nucleotide sequence ID" value="NZ_JBHUEX010000001.1"/>
</dbReference>